<dbReference type="InterPro" id="IPR011051">
    <property type="entry name" value="RmlC_Cupin_sf"/>
</dbReference>
<evidence type="ECO:0000256" key="7">
    <source>
        <dbReference type="RuleBase" id="RU366010"/>
    </source>
</evidence>
<protein>
    <recommendedName>
        <fullName evidence="2 7">Cysteine dioxygenase</fullName>
        <ecNumber evidence="2 7">1.13.11.20</ecNumber>
    </recommendedName>
</protein>
<dbReference type="Proteomes" id="UP001305779">
    <property type="component" value="Unassembled WGS sequence"/>
</dbReference>
<sequence>MDSTNNMTSNSKAGSIHDSARGSPDPVPMDAFHNLVQEINDILGPSNGIDSADVDVDELKKVMLDYRSVEDEWSKYAFADHSRAYTRNLVDRGNGKANLLVLVWTPGEASPIHDHANAHCVMKILKGSLTETLYGWPCQRPDSPTSCATAPDSVYPSTQHTCSARTQIMGPKELAVLKETTYGREQVTYMSDQLGLHRMANPSKDEVAVSLHLYTVSVVSRFMLDAELIILQPPNAAKHGCHIFDPKTGKKTHVSQGHFYSELGVKM</sequence>
<dbReference type="InterPro" id="IPR010300">
    <property type="entry name" value="CDO_1"/>
</dbReference>
<keyword evidence="3 7" id="KW-0479">Metal-binding</keyword>
<accession>A0ABR0F2Y3</accession>
<dbReference type="SUPFAM" id="SSF51182">
    <property type="entry name" value="RmlC-like cupins"/>
    <property type="match status" value="1"/>
</dbReference>
<evidence type="ECO:0000256" key="3">
    <source>
        <dbReference type="ARBA" id="ARBA00022723"/>
    </source>
</evidence>
<keyword evidence="6 7" id="KW-0408">Iron</keyword>
<evidence type="ECO:0000256" key="6">
    <source>
        <dbReference type="ARBA" id="ARBA00023004"/>
    </source>
</evidence>
<gene>
    <name evidence="9" type="ORF">PRZ48_001380</name>
</gene>
<keyword evidence="10" id="KW-1185">Reference proteome</keyword>
<feature type="compositionally biased region" description="Polar residues" evidence="8">
    <location>
        <begin position="1"/>
        <end position="13"/>
    </location>
</feature>
<evidence type="ECO:0000313" key="10">
    <source>
        <dbReference type="Proteomes" id="UP001305779"/>
    </source>
</evidence>
<organism evidence="9 10">
    <name type="scientific">Zasmidium cellare</name>
    <name type="common">Wine cellar mold</name>
    <name type="synonym">Racodium cellare</name>
    <dbReference type="NCBI Taxonomy" id="395010"/>
    <lineage>
        <taxon>Eukaryota</taxon>
        <taxon>Fungi</taxon>
        <taxon>Dikarya</taxon>
        <taxon>Ascomycota</taxon>
        <taxon>Pezizomycotina</taxon>
        <taxon>Dothideomycetes</taxon>
        <taxon>Dothideomycetidae</taxon>
        <taxon>Mycosphaerellales</taxon>
        <taxon>Mycosphaerellaceae</taxon>
        <taxon>Zasmidium</taxon>
    </lineage>
</organism>
<keyword evidence="4 7" id="KW-0223">Dioxygenase</keyword>
<evidence type="ECO:0000256" key="4">
    <source>
        <dbReference type="ARBA" id="ARBA00022964"/>
    </source>
</evidence>
<comment type="cofactor">
    <cofactor evidence="7">
        <name>Fe cation</name>
        <dbReference type="ChEBI" id="CHEBI:24875"/>
    </cofactor>
    <text evidence="7">Binds 1 Fe cation per subunit.</text>
</comment>
<evidence type="ECO:0000256" key="8">
    <source>
        <dbReference type="SAM" id="MobiDB-lite"/>
    </source>
</evidence>
<evidence type="ECO:0000313" key="9">
    <source>
        <dbReference type="EMBL" id="KAK4507645.1"/>
    </source>
</evidence>
<feature type="region of interest" description="Disordered" evidence="8">
    <location>
        <begin position="1"/>
        <end position="28"/>
    </location>
</feature>
<comment type="similarity">
    <text evidence="1 7">Belongs to the cysteine dioxygenase family.</text>
</comment>
<name>A0ABR0F2Y3_ZASCE</name>
<dbReference type="EC" id="1.13.11.20" evidence="2 7"/>
<dbReference type="Pfam" id="PF05995">
    <property type="entry name" value="CDO_I"/>
    <property type="match status" value="1"/>
</dbReference>
<keyword evidence="5 7" id="KW-0560">Oxidoreductase</keyword>
<dbReference type="InterPro" id="IPR014710">
    <property type="entry name" value="RmlC-like_jellyroll"/>
</dbReference>
<dbReference type="CDD" id="cd10548">
    <property type="entry name" value="cupin_CDO"/>
    <property type="match status" value="1"/>
</dbReference>
<dbReference type="Gene3D" id="2.60.120.10">
    <property type="entry name" value="Jelly Rolls"/>
    <property type="match status" value="1"/>
</dbReference>
<dbReference type="EMBL" id="JAXOVC010000001">
    <property type="protein sequence ID" value="KAK4507645.1"/>
    <property type="molecule type" value="Genomic_DNA"/>
</dbReference>
<evidence type="ECO:0000256" key="2">
    <source>
        <dbReference type="ARBA" id="ARBA00013133"/>
    </source>
</evidence>
<dbReference type="PANTHER" id="PTHR12918:SF1">
    <property type="entry name" value="CYSTEINE DIOXYGENASE TYPE 1"/>
    <property type="match status" value="1"/>
</dbReference>
<evidence type="ECO:0000256" key="5">
    <source>
        <dbReference type="ARBA" id="ARBA00023002"/>
    </source>
</evidence>
<proteinExistence type="inferred from homology"/>
<comment type="catalytic activity">
    <reaction evidence="7">
        <text>L-cysteine + O2 = 3-sulfino-L-alanine + H(+)</text>
        <dbReference type="Rhea" id="RHEA:20441"/>
        <dbReference type="ChEBI" id="CHEBI:15378"/>
        <dbReference type="ChEBI" id="CHEBI:15379"/>
        <dbReference type="ChEBI" id="CHEBI:35235"/>
        <dbReference type="ChEBI" id="CHEBI:61085"/>
        <dbReference type="EC" id="1.13.11.20"/>
    </reaction>
</comment>
<dbReference type="PANTHER" id="PTHR12918">
    <property type="entry name" value="CYSTEINE DIOXYGENASE"/>
    <property type="match status" value="1"/>
</dbReference>
<evidence type="ECO:0000256" key="1">
    <source>
        <dbReference type="ARBA" id="ARBA00006622"/>
    </source>
</evidence>
<comment type="caution">
    <text evidence="9">The sequence shown here is derived from an EMBL/GenBank/DDBJ whole genome shotgun (WGS) entry which is preliminary data.</text>
</comment>
<reference evidence="9 10" key="1">
    <citation type="journal article" date="2023" name="G3 (Bethesda)">
        <title>A chromosome-level genome assembly of Zasmidium syzygii isolated from banana leaves.</title>
        <authorList>
            <person name="van Westerhoven A.C."/>
            <person name="Mehrabi R."/>
            <person name="Talebi R."/>
            <person name="Steentjes M.B.F."/>
            <person name="Corcolon B."/>
            <person name="Chong P.A."/>
            <person name="Kema G.H.J."/>
            <person name="Seidl M.F."/>
        </authorList>
    </citation>
    <scope>NUCLEOTIDE SEQUENCE [LARGE SCALE GENOMIC DNA]</scope>
    <source>
        <strain evidence="9 10">P124</strain>
    </source>
</reference>